<dbReference type="AlphaFoldDB" id="A0A2M6WXI4"/>
<reference evidence="3" key="1">
    <citation type="submission" date="2017-09" db="EMBL/GenBank/DDBJ databases">
        <title>Depth-based differentiation of microbial function through sediment-hosted aquifers and enrichment of novel symbionts in the deep terrestrial subsurface.</title>
        <authorList>
            <person name="Probst A.J."/>
            <person name="Ladd B."/>
            <person name="Jarett J.K."/>
            <person name="Geller-Mcgrath D.E."/>
            <person name="Sieber C.M.K."/>
            <person name="Emerson J.B."/>
            <person name="Anantharaman K."/>
            <person name="Thomas B.C."/>
            <person name="Malmstrom R."/>
            <person name="Stieglmeier M."/>
            <person name="Klingl A."/>
            <person name="Woyke T."/>
            <person name="Ryan C.M."/>
            <person name="Banfield J.F."/>
        </authorList>
    </citation>
    <scope>NUCLEOTIDE SEQUENCE [LARGE SCALE GENOMIC DNA]</scope>
</reference>
<proteinExistence type="predicted"/>
<dbReference type="Proteomes" id="UP000228596">
    <property type="component" value="Unassembled WGS sequence"/>
</dbReference>
<name>A0A2M6WXI4_9BACT</name>
<feature type="region of interest" description="Disordered" evidence="1">
    <location>
        <begin position="1"/>
        <end position="31"/>
    </location>
</feature>
<sequence>MNVRILRRGTKQVTAEEPLEPPGGTISREEPVRPSFLLSGEGAVIQLWRNATGGYYLKTPGVAPVDLKCMYIAGISNPWNPESPPIKLALENAGLFMNALHTHNKRLEARQEEGATEK</sequence>
<gene>
    <name evidence="2" type="ORF">COT77_01050</name>
</gene>
<evidence type="ECO:0000313" key="2">
    <source>
        <dbReference type="EMBL" id="PIT97498.1"/>
    </source>
</evidence>
<comment type="caution">
    <text evidence="2">The sequence shown here is derived from an EMBL/GenBank/DDBJ whole genome shotgun (WGS) entry which is preliminary data.</text>
</comment>
<feature type="compositionally biased region" description="Basic residues" evidence="1">
    <location>
        <begin position="1"/>
        <end position="10"/>
    </location>
</feature>
<evidence type="ECO:0000256" key="1">
    <source>
        <dbReference type="SAM" id="MobiDB-lite"/>
    </source>
</evidence>
<dbReference type="EMBL" id="PEZV01000007">
    <property type="protein sequence ID" value="PIT97498.1"/>
    <property type="molecule type" value="Genomic_DNA"/>
</dbReference>
<protein>
    <submittedName>
        <fullName evidence="2">Uncharacterized protein</fullName>
    </submittedName>
</protein>
<organism evidence="2 3">
    <name type="scientific">Candidatus Berkelbacteria bacterium CG10_big_fil_rev_8_21_14_0_10_41_12</name>
    <dbReference type="NCBI Taxonomy" id="1974513"/>
    <lineage>
        <taxon>Bacteria</taxon>
        <taxon>Candidatus Berkelbacteria</taxon>
    </lineage>
</organism>
<evidence type="ECO:0000313" key="3">
    <source>
        <dbReference type="Proteomes" id="UP000228596"/>
    </source>
</evidence>
<accession>A0A2M6WXI4</accession>